<comment type="caution">
    <text evidence="4">The sequence shown here is derived from an EMBL/GenBank/DDBJ whole genome shotgun (WGS) entry which is preliminary data.</text>
</comment>
<feature type="domain" description="SHSP" evidence="3">
    <location>
        <begin position="45"/>
        <end position="148"/>
    </location>
</feature>
<dbReference type="Proteomes" id="UP000037558">
    <property type="component" value="Unassembled WGS sequence"/>
</dbReference>
<comment type="similarity">
    <text evidence="1 2">Belongs to the small heat shock protein (HSP20) family.</text>
</comment>
<evidence type="ECO:0000256" key="2">
    <source>
        <dbReference type="RuleBase" id="RU003616"/>
    </source>
</evidence>
<dbReference type="RefSeq" id="WP_053400492.1">
    <property type="nucleotide sequence ID" value="NZ_LILC01000007.1"/>
</dbReference>
<evidence type="ECO:0000259" key="3">
    <source>
        <dbReference type="PROSITE" id="PS01031"/>
    </source>
</evidence>
<dbReference type="STRING" id="284581.AMD01_05970"/>
<dbReference type="InterPro" id="IPR031107">
    <property type="entry name" value="Small_HSP"/>
</dbReference>
<dbReference type="PROSITE" id="PS01031">
    <property type="entry name" value="SHSP"/>
    <property type="match status" value="1"/>
</dbReference>
<evidence type="ECO:0000313" key="5">
    <source>
        <dbReference type="Proteomes" id="UP000037558"/>
    </source>
</evidence>
<dbReference type="Pfam" id="PF00011">
    <property type="entry name" value="HSP20"/>
    <property type="match status" value="1"/>
</dbReference>
<dbReference type="AlphaFoldDB" id="A0A0M0L932"/>
<dbReference type="PANTHER" id="PTHR11527">
    <property type="entry name" value="HEAT-SHOCK PROTEIN 20 FAMILY MEMBER"/>
    <property type="match status" value="1"/>
</dbReference>
<evidence type="ECO:0000313" key="4">
    <source>
        <dbReference type="EMBL" id="KOO47585.1"/>
    </source>
</evidence>
<dbReference type="Gene3D" id="2.60.40.790">
    <property type="match status" value="1"/>
</dbReference>
<dbReference type="CDD" id="cd06464">
    <property type="entry name" value="ACD_sHsps-like"/>
    <property type="match status" value="1"/>
</dbReference>
<accession>A0A0M0L932</accession>
<keyword evidence="5" id="KW-1185">Reference proteome</keyword>
<name>A0A0M0L932_9BACI</name>
<reference evidence="5" key="1">
    <citation type="submission" date="2015-08" db="EMBL/GenBank/DDBJ databases">
        <title>Fjat-14210 dsm16467.</title>
        <authorList>
            <person name="Liu B."/>
            <person name="Wang J."/>
            <person name="Zhu Y."/>
            <person name="Liu G."/>
            <person name="Chen Q."/>
            <person name="Chen Z."/>
            <person name="Lan J."/>
            <person name="Che J."/>
            <person name="Ge C."/>
            <person name="Shi H."/>
            <person name="Pan Z."/>
            <person name="Liu X."/>
        </authorList>
    </citation>
    <scope>NUCLEOTIDE SEQUENCE [LARGE SCALE GENOMIC DNA]</scope>
    <source>
        <strain evidence="5">DSM 16467</strain>
    </source>
</reference>
<gene>
    <name evidence="4" type="ORF">AMD01_05970</name>
</gene>
<dbReference type="InterPro" id="IPR008978">
    <property type="entry name" value="HSP20-like_chaperone"/>
</dbReference>
<dbReference type="PATRIC" id="fig|284581.3.peg.4593"/>
<organism evidence="4 5">
    <name type="scientific">Priestia koreensis</name>
    <dbReference type="NCBI Taxonomy" id="284581"/>
    <lineage>
        <taxon>Bacteria</taxon>
        <taxon>Bacillati</taxon>
        <taxon>Bacillota</taxon>
        <taxon>Bacilli</taxon>
        <taxon>Bacillales</taxon>
        <taxon>Bacillaceae</taxon>
        <taxon>Priestia</taxon>
    </lineage>
</organism>
<protein>
    <recommendedName>
        <fullName evidence="3">SHSP domain-containing protein</fullName>
    </recommendedName>
</protein>
<sequence>MADNRFKDWFQSTTESDRDQFWNRIFDQPFMEDVHKENAASPQIVNEHPNYPQVDMFEYESQLTLLFDLPGVKRGDVELQAAGNELIIRGKKLTRLAKEANVLLKERRDNTFERVIPLPKVIDEADCRATFQNGVLIVTFQSPTLSNS</sequence>
<dbReference type="OrthoDB" id="9811615at2"/>
<dbReference type="InterPro" id="IPR002068">
    <property type="entry name" value="A-crystallin/Hsp20_dom"/>
</dbReference>
<dbReference type="EMBL" id="LILC01000007">
    <property type="protein sequence ID" value="KOO47585.1"/>
    <property type="molecule type" value="Genomic_DNA"/>
</dbReference>
<proteinExistence type="inferred from homology"/>
<dbReference type="SUPFAM" id="SSF49764">
    <property type="entry name" value="HSP20-like chaperones"/>
    <property type="match status" value="1"/>
</dbReference>
<evidence type="ECO:0000256" key="1">
    <source>
        <dbReference type="PROSITE-ProRule" id="PRU00285"/>
    </source>
</evidence>